<dbReference type="EMBL" id="GG662739">
    <property type="protein sequence ID" value="EWS75093.1"/>
    <property type="molecule type" value="Genomic_DNA"/>
</dbReference>
<dbReference type="InParanoid" id="W7XEI5"/>
<accession>W7XEI5</accession>
<dbReference type="AlphaFoldDB" id="W7XEI5"/>
<evidence type="ECO:0000313" key="1">
    <source>
        <dbReference type="EMBL" id="EWS75093.1"/>
    </source>
</evidence>
<reference evidence="2" key="1">
    <citation type="journal article" date="2006" name="PLoS Biol.">
        <title>Macronuclear genome sequence of the ciliate Tetrahymena thermophila, a model eukaryote.</title>
        <authorList>
            <person name="Eisen J.A."/>
            <person name="Coyne R.S."/>
            <person name="Wu M."/>
            <person name="Wu D."/>
            <person name="Thiagarajan M."/>
            <person name="Wortman J.R."/>
            <person name="Badger J.H."/>
            <person name="Ren Q."/>
            <person name="Amedeo P."/>
            <person name="Jones K.M."/>
            <person name="Tallon L.J."/>
            <person name="Delcher A.L."/>
            <person name="Salzberg S.L."/>
            <person name="Silva J.C."/>
            <person name="Haas B.J."/>
            <person name="Majoros W.H."/>
            <person name="Farzad M."/>
            <person name="Carlton J.M."/>
            <person name="Smith R.K. Jr."/>
            <person name="Garg J."/>
            <person name="Pearlman R.E."/>
            <person name="Karrer K.M."/>
            <person name="Sun L."/>
            <person name="Manning G."/>
            <person name="Elde N.C."/>
            <person name="Turkewitz A.P."/>
            <person name="Asai D.J."/>
            <person name="Wilkes D.E."/>
            <person name="Wang Y."/>
            <person name="Cai H."/>
            <person name="Collins K."/>
            <person name="Stewart B.A."/>
            <person name="Lee S.R."/>
            <person name="Wilamowska K."/>
            <person name="Weinberg Z."/>
            <person name="Ruzzo W.L."/>
            <person name="Wloga D."/>
            <person name="Gaertig J."/>
            <person name="Frankel J."/>
            <person name="Tsao C.-C."/>
            <person name="Gorovsky M.A."/>
            <person name="Keeling P.J."/>
            <person name="Waller R.F."/>
            <person name="Patron N.J."/>
            <person name="Cherry J.M."/>
            <person name="Stover N.A."/>
            <person name="Krieger C.J."/>
            <person name="del Toro C."/>
            <person name="Ryder H.F."/>
            <person name="Williamson S.C."/>
            <person name="Barbeau R.A."/>
            <person name="Hamilton E.P."/>
            <person name="Orias E."/>
        </authorList>
    </citation>
    <scope>NUCLEOTIDE SEQUENCE [LARGE SCALE GENOMIC DNA]</scope>
    <source>
        <strain evidence="2">SB210</strain>
    </source>
</reference>
<dbReference type="KEGG" id="tet:TTHERM_001517361"/>
<dbReference type="RefSeq" id="XP_012652373.1">
    <property type="nucleotide sequence ID" value="XM_012796919.1"/>
</dbReference>
<proteinExistence type="predicted"/>
<evidence type="ECO:0000313" key="2">
    <source>
        <dbReference type="Proteomes" id="UP000009168"/>
    </source>
</evidence>
<dbReference type="Proteomes" id="UP000009168">
    <property type="component" value="Unassembled WGS sequence"/>
</dbReference>
<protein>
    <submittedName>
        <fullName evidence="1">Uncharacterized protein</fullName>
    </submittedName>
</protein>
<gene>
    <name evidence="1" type="ORF">TTHERM_001517361</name>
</gene>
<organism evidence="1 2">
    <name type="scientific">Tetrahymena thermophila (strain SB210)</name>
    <dbReference type="NCBI Taxonomy" id="312017"/>
    <lineage>
        <taxon>Eukaryota</taxon>
        <taxon>Sar</taxon>
        <taxon>Alveolata</taxon>
        <taxon>Ciliophora</taxon>
        <taxon>Intramacronucleata</taxon>
        <taxon>Oligohymenophorea</taxon>
        <taxon>Hymenostomatida</taxon>
        <taxon>Tetrahymenina</taxon>
        <taxon>Tetrahymenidae</taxon>
        <taxon>Tetrahymena</taxon>
    </lineage>
</organism>
<dbReference type="GeneID" id="24442416"/>
<keyword evidence="2" id="KW-1185">Reference proteome</keyword>
<sequence>MQIQNFASFLCLNGIFTIESYTQSIDIASIVIYQKSIGNKLMKQLNIVAKRVASLNSQVLQKKSNVIVVHIVNNKPKYEVTNKITGFLQHQLPLYQVKNPYQPQLEIPELISRLGMDSNHIQIKNNHDFNLKYFAKVINIRYKKQVPVEYSDIQPKVFIFGSFQESRIQDEKTYPNICTMQIKINKQKKFV</sequence>
<name>W7XEI5_TETTS</name>